<evidence type="ECO:0000313" key="2">
    <source>
        <dbReference type="EMBL" id="OQS32170.1"/>
    </source>
</evidence>
<dbReference type="InterPro" id="IPR001623">
    <property type="entry name" value="DnaJ_domain"/>
</dbReference>
<dbReference type="SMART" id="SM00271">
    <property type="entry name" value="DnaJ"/>
    <property type="match status" value="1"/>
</dbReference>
<organism evidence="2 3">
    <name type="scientific">Chromobacterium haemolyticum</name>
    <dbReference type="NCBI Taxonomy" id="394935"/>
    <lineage>
        <taxon>Bacteria</taxon>
        <taxon>Pseudomonadati</taxon>
        <taxon>Pseudomonadota</taxon>
        <taxon>Betaproteobacteria</taxon>
        <taxon>Neisseriales</taxon>
        <taxon>Chromobacteriaceae</taxon>
        <taxon>Chromobacterium</taxon>
    </lineage>
</organism>
<dbReference type="RefSeq" id="WP_179140856.1">
    <property type="nucleotide sequence ID" value="NZ_MUKV01000049.1"/>
</dbReference>
<protein>
    <recommendedName>
        <fullName evidence="1">J domain-containing protein</fullName>
    </recommendedName>
</protein>
<dbReference type="InterPro" id="IPR036869">
    <property type="entry name" value="J_dom_sf"/>
</dbReference>
<dbReference type="Proteomes" id="UP000192721">
    <property type="component" value="Unassembled WGS sequence"/>
</dbReference>
<dbReference type="AlphaFoldDB" id="A0A1W0CBS7"/>
<comment type="caution">
    <text evidence="2">The sequence shown here is derived from an EMBL/GenBank/DDBJ whole genome shotgun (WGS) entry which is preliminary data.</text>
</comment>
<dbReference type="CDD" id="cd06257">
    <property type="entry name" value="DnaJ"/>
    <property type="match status" value="1"/>
</dbReference>
<reference evidence="2 3" key="1">
    <citation type="submission" date="2017-02" db="EMBL/GenBank/DDBJ databases">
        <title>Chromobacterium haemolyticum H5244.</title>
        <authorList>
            <person name="Gulvik C.A."/>
        </authorList>
    </citation>
    <scope>NUCLEOTIDE SEQUENCE [LARGE SCALE GENOMIC DNA]</scope>
    <source>
        <strain evidence="2 3">H5244</strain>
    </source>
</reference>
<dbReference type="SUPFAM" id="SSF46565">
    <property type="entry name" value="Chaperone J-domain"/>
    <property type="match status" value="1"/>
</dbReference>
<dbReference type="PROSITE" id="PS50076">
    <property type="entry name" value="DNAJ_2"/>
    <property type="match status" value="1"/>
</dbReference>
<dbReference type="EMBL" id="MUKV01000049">
    <property type="protein sequence ID" value="OQS32170.1"/>
    <property type="molecule type" value="Genomic_DNA"/>
</dbReference>
<accession>A0A1W0CBS7</accession>
<proteinExistence type="predicted"/>
<gene>
    <name evidence="2" type="ORF">B0T45_22080</name>
</gene>
<dbReference type="Pfam" id="PF00226">
    <property type="entry name" value="DnaJ"/>
    <property type="match status" value="1"/>
</dbReference>
<sequence length="104" mass="11862">MRLIALLLFALLAYWLIRRALSPSRPETPPANPVSETERACQVLQIAWLCSAEELKAAYRARMAEYHPDKVSALGLELRELAERKSKEINAAYQRLLPLCAKQR</sequence>
<feature type="domain" description="J" evidence="1">
    <location>
        <begin position="39"/>
        <end position="104"/>
    </location>
</feature>
<evidence type="ECO:0000259" key="1">
    <source>
        <dbReference type="PROSITE" id="PS50076"/>
    </source>
</evidence>
<evidence type="ECO:0000313" key="3">
    <source>
        <dbReference type="Proteomes" id="UP000192721"/>
    </source>
</evidence>
<dbReference type="Gene3D" id="1.10.287.110">
    <property type="entry name" value="DnaJ domain"/>
    <property type="match status" value="1"/>
</dbReference>
<name>A0A1W0CBS7_9NEIS</name>